<keyword evidence="8" id="KW-0902">Two-component regulatory system</keyword>
<evidence type="ECO:0000256" key="10">
    <source>
        <dbReference type="SAM" id="Phobius"/>
    </source>
</evidence>
<dbReference type="Pfam" id="PF07730">
    <property type="entry name" value="HisKA_3"/>
    <property type="match status" value="1"/>
</dbReference>
<sequence length="422" mass="45138">MFSAVVRPFALALFQGDADPPPPRSRWLRFRLPRWQPLTGVLDLVQVVDVLVALLLFVSTYSQLVDWNDVAKLPVNDPLLYLATAAVSVPVALRDRWPLAAWRMTMVLLPVALWVTQTIGTSSPPYSLGLVVMYPLVTYSVAVRCDRPITVAVWVLSFLAAWIVDPDSLYLVTVMVTVALLFGYNVRVRRNATARLAEEERRSRLAESAQAALEERARIARELHDVVAHHMSVIAIQAEAVPLKAAGDPALLEAGLAEIRSLSLEAIAELRQVLGVLRDQDGRADTAPQPGLDRLDELVSNARAAGLTVLVRRPEPLGPLPPAVGLSAYRIVQESLSNAMRHAPGATVTITVEQDGDALRLRVANGGGTAPGGPAGAGQGLVGMRERAALLGGTLEAGPVDGGGFQVTATLPIAVAATEETT</sequence>
<feature type="domain" description="Histidine kinase/HSP90-like ATPase" evidence="11">
    <location>
        <begin position="323"/>
        <end position="415"/>
    </location>
</feature>
<dbReference type="InterPro" id="IPR011712">
    <property type="entry name" value="Sig_transdc_His_kin_sub3_dim/P"/>
</dbReference>
<keyword evidence="4" id="KW-0808">Transferase</keyword>
<evidence type="ECO:0000256" key="6">
    <source>
        <dbReference type="ARBA" id="ARBA00022777"/>
    </source>
</evidence>
<evidence type="ECO:0000259" key="11">
    <source>
        <dbReference type="SMART" id="SM00387"/>
    </source>
</evidence>
<feature type="transmembrane region" description="Helical" evidence="10">
    <location>
        <begin position="170"/>
        <end position="186"/>
    </location>
</feature>
<comment type="catalytic activity">
    <reaction evidence="1">
        <text>ATP + protein L-histidine = ADP + protein N-phospho-L-histidine.</text>
        <dbReference type="EC" id="2.7.13.3"/>
    </reaction>
</comment>
<dbReference type="EC" id="2.7.13.3" evidence="2"/>
<feature type="transmembrane region" description="Helical" evidence="10">
    <location>
        <begin position="78"/>
        <end position="93"/>
    </location>
</feature>
<dbReference type="PANTHER" id="PTHR24421:SF10">
    <property type="entry name" value="NITRATE_NITRITE SENSOR PROTEIN NARQ"/>
    <property type="match status" value="1"/>
</dbReference>
<keyword evidence="10" id="KW-0472">Membrane</keyword>
<protein>
    <recommendedName>
        <fullName evidence="2">histidine kinase</fullName>
        <ecNumber evidence="2">2.7.13.3</ecNumber>
    </recommendedName>
</protein>
<dbReference type="PANTHER" id="PTHR24421">
    <property type="entry name" value="NITRATE/NITRITE SENSOR PROTEIN NARX-RELATED"/>
    <property type="match status" value="1"/>
</dbReference>
<evidence type="ECO:0000256" key="3">
    <source>
        <dbReference type="ARBA" id="ARBA00022553"/>
    </source>
</evidence>
<dbReference type="Proteomes" id="UP001597097">
    <property type="component" value="Unassembled WGS sequence"/>
</dbReference>
<dbReference type="SMART" id="SM00387">
    <property type="entry name" value="HATPase_c"/>
    <property type="match status" value="1"/>
</dbReference>
<gene>
    <name evidence="12" type="ORF">ACFSJ0_36275</name>
</gene>
<evidence type="ECO:0000256" key="7">
    <source>
        <dbReference type="ARBA" id="ARBA00022840"/>
    </source>
</evidence>
<dbReference type="InterPro" id="IPR050482">
    <property type="entry name" value="Sensor_HK_TwoCompSys"/>
</dbReference>
<evidence type="ECO:0000313" key="12">
    <source>
        <dbReference type="EMBL" id="MFD1542559.1"/>
    </source>
</evidence>
<keyword evidence="13" id="KW-1185">Reference proteome</keyword>
<evidence type="ECO:0000256" key="1">
    <source>
        <dbReference type="ARBA" id="ARBA00000085"/>
    </source>
</evidence>
<evidence type="ECO:0000313" key="13">
    <source>
        <dbReference type="Proteomes" id="UP001597097"/>
    </source>
</evidence>
<keyword evidence="9" id="KW-0175">Coiled coil</keyword>
<proteinExistence type="predicted"/>
<name>A0ABW4GJK5_9ACTN</name>
<feature type="transmembrane region" description="Helical" evidence="10">
    <location>
        <begin position="100"/>
        <end position="119"/>
    </location>
</feature>
<keyword evidence="10" id="KW-0812">Transmembrane</keyword>
<dbReference type="InterPro" id="IPR003594">
    <property type="entry name" value="HATPase_dom"/>
</dbReference>
<keyword evidence="6 12" id="KW-0418">Kinase</keyword>
<keyword evidence="7" id="KW-0067">ATP-binding</keyword>
<evidence type="ECO:0000256" key="9">
    <source>
        <dbReference type="SAM" id="Coils"/>
    </source>
</evidence>
<accession>A0ABW4GJK5</accession>
<dbReference type="Pfam" id="PF02518">
    <property type="entry name" value="HATPase_c"/>
    <property type="match status" value="1"/>
</dbReference>
<comment type="caution">
    <text evidence="12">The sequence shown here is derived from an EMBL/GenBank/DDBJ whole genome shotgun (WGS) entry which is preliminary data.</text>
</comment>
<evidence type="ECO:0000256" key="5">
    <source>
        <dbReference type="ARBA" id="ARBA00022741"/>
    </source>
</evidence>
<feature type="transmembrane region" description="Helical" evidence="10">
    <location>
        <begin position="149"/>
        <end position="164"/>
    </location>
</feature>
<feature type="coiled-coil region" evidence="9">
    <location>
        <begin position="189"/>
        <end position="216"/>
    </location>
</feature>
<organism evidence="12 13">
    <name type="scientific">Nonomuraea guangzhouensis</name>
    <dbReference type="NCBI Taxonomy" id="1291555"/>
    <lineage>
        <taxon>Bacteria</taxon>
        <taxon>Bacillati</taxon>
        <taxon>Actinomycetota</taxon>
        <taxon>Actinomycetes</taxon>
        <taxon>Streptosporangiales</taxon>
        <taxon>Streptosporangiaceae</taxon>
        <taxon>Nonomuraea</taxon>
    </lineage>
</organism>
<dbReference type="GO" id="GO:0016301">
    <property type="term" value="F:kinase activity"/>
    <property type="evidence" value="ECO:0007669"/>
    <property type="project" value="UniProtKB-KW"/>
</dbReference>
<reference evidence="13" key="1">
    <citation type="journal article" date="2019" name="Int. J. Syst. Evol. Microbiol.">
        <title>The Global Catalogue of Microorganisms (GCM) 10K type strain sequencing project: providing services to taxonomists for standard genome sequencing and annotation.</title>
        <authorList>
            <consortium name="The Broad Institute Genomics Platform"/>
            <consortium name="The Broad Institute Genome Sequencing Center for Infectious Disease"/>
            <person name="Wu L."/>
            <person name="Ma J."/>
        </authorList>
    </citation>
    <scope>NUCLEOTIDE SEQUENCE [LARGE SCALE GENOMIC DNA]</scope>
    <source>
        <strain evidence="13">CGMCC 1.15399</strain>
    </source>
</reference>
<evidence type="ECO:0000256" key="8">
    <source>
        <dbReference type="ARBA" id="ARBA00023012"/>
    </source>
</evidence>
<dbReference type="RefSeq" id="WP_219534289.1">
    <property type="nucleotide sequence ID" value="NZ_JAHKRM010000021.1"/>
</dbReference>
<dbReference type="EMBL" id="JBHUCM010000032">
    <property type="protein sequence ID" value="MFD1542559.1"/>
    <property type="molecule type" value="Genomic_DNA"/>
</dbReference>
<keyword evidence="5" id="KW-0547">Nucleotide-binding</keyword>
<evidence type="ECO:0000256" key="2">
    <source>
        <dbReference type="ARBA" id="ARBA00012438"/>
    </source>
</evidence>
<dbReference type="CDD" id="cd16917">
    <property type="entry name" value="HATPase_UhpB-NarQ-NarX-like"/>
    <property type="match status" value="1"/>
</dbReference>
<keyword evidence="10" id="KW-1133">Transmembrane helix</keyword>
<evidence type="ECO:0000256" key="4">
    <source>
        <dbReference type="ARBA" id="ARBA00022679"/>
    </source>
</evidence>
<keyword evidence="3" id="KW-0597">Phosphoprotein</keyword>
<feature type="transmembrane region" description="Helical" evidence="10">
    <location>
        <begin position="38"/>
        <end position="58"/>
    </location>
</feature>
<feature type="transmembrane region" description="Helical" evidence="10">
    <location>
        <begin position="125"/>
        <end position="142"/>
    </location>
</feature>